<evidence type="ECO:0000313" key="3">
    <source>
        <dbReference type="Proteomes" id="UP000481153"/>
    </source>
</evidence>
<keyword evidence="3" id="KW-1185">Reference proteome</keyword>
<reference evidence="2 3" key="1">
    <citation type="submission" date="2019-07" db="EMBL/GenBank/DDBJ databases">
        <title>Genomics analysis of Aphanomyces spp. identifies a new class of oomycete effector associated with host adaptation.</title>
        <authorList>
            <person name="Gaulin E."/>
        </authorList>
    </citation>
    <scope>NUCLEOTIDE SEQUENCE [LARGE SCALE GENOMIC DNA]</scope>
    <source>
        <strain evidence="2 3">ATCC 201684</strain>
    </source>
</reference>
<dbReference type="Proteomes" id="UP000481153">
    <property type="component" value="Unassembled WGS sequence"/>
</dbReference>
<feature type="compositionally biased region" description="Basic residues" evidence="1">
    <location>
        <begin position="380"/>
        <end position="390"/>
    </location>
</feature>
<dbReference type="EMBL" id="VJMJ01000009">
    <property type="protein sequence ID" value="KAF0744508.1"/>
    <property type="molecule type" value="Genomic_DNA"/>
</dbReference>
<feature type="region of interest" description="Disordered" evidence="1">
    <location>
        <begin position="366"/>
        <end position="398"/>
    </location>
</feature>
<dbReference type="VEuPathDB" id="FungiDB:AeMF1_017104"/>
<gene>
    <name evidence="2" type="ORF">Ae201684_000984</name>
</gene>
<organism evidence="2 3">
    <name type="scientific">Aphanomyces euteiches</name>
    <dbReference type="NCBI Taxonomy" id="100861"/>
    <lineage>
        <taxon>Eukaryota</taxon>
        <taxon>Sar</taxon>
        <taxon>Stramenopiles</taxon>
        <taxon>Oomycota</taxon>
        <taxon>Saprolegniomycetes</taxon>
        <taxon>Saprolegniales</taxon>
        <taxon>Verrucalvaceae</taxon>
        <taxon>Aphanomyces</taxon>
    </lineage>
</organism>
<comment type="caution">
    <text evidence="2">The sequence shown here is derived from an EMBL/GenBank/DDBJ whole genome shotgun (WGS) entry which is preliminary data.</text>
</comment>
<sequence>MIALAPNQWVLALHVQRIIGSLQPEALTPIIAQLQWEIQIPTRRPCGYLLPRWIYQMKLTSFPTLAPHDILLSQWMGGPNGARFAGPLGHRTTQVPSPLPQHIAWWIDATYQPYPPTWWSQLGQELSRARLNGTSYSYLLVVFDQSPGHRFRRCHGAKWHVTIPPGAMAMRHQATIVQDTLPKWQTLSRMNTHAIHIGAITPGDDLPAVEAWYCILRSQGKTHWLHSYPGPQAPPLPALWLSQIHWSPILINPSDPYATSWQTFPTATLQTALWANALSPMRPAQFHRQWFRTTWSTLRAHWLTTCAHTISMIEQHGEQAALLAANRMIWAKRKAHDQRPVGHEARMTKRQSTVTRTATLWHNHRSMMLDHEPSHANKWPARRNRRRPPRKPPDSPPG</sequence>
<proteinExistence type="predicted"/>
<evidence type="ECO:0000313" key="2">
    <source>
        <dbReference type="EMBL" id="KAF0744508.1"/>
    </source>
</evidence>
<accession>A0A6G0XVM2</accession>
<name>A0A6G0XVM2_9STRA</name>
<protein>
    <submittedName>
        <fullName evidence="2">Uncharacterized protein</fullName>
    </submittedName>
</protein>
<dbReference type="AlphaFoldDB" id="A0A6G0XVM2"/>
<evidence type="ECO:0000256" key="1">
    <source>
        <dbReference type="SAM" id="MobiDB-lite"/>
    </source>
</evidence>